<dbReference type="AlphaFoldDB" id="A0A068RW16"/>
<dbReference type="PANTHER" id="PTHR33643:SF1">
    <property type="entry name" value="UREASE ACCESSORY PROTEIN D"/>
    <property type="match status" value="1"/>
</dbReference>
<organism evidence="3 4">
    <name type="scientific">Lichtheimia corymbifera JMRC:FSU:9682</name>
    <dbReference type="NCBI Taxonomy" id="1263082"/>
    <lineage>
        <taxon>Eukaryota</taxon>
        <taxon>Fungi</taxon>
        <taxon>Fungi incertae sedis</taxon>
        <taxon>Mucoromycota</taxon>
        <taxon>Mucoromycotina</taxon>
        <taxon>Mucoromycetes</taxon>
        <taxon>Mucorales</taxon>
        <taxon>Lichtheimiaceae</taxon>
        <taxon>Lichtheimia</taxon>
    </lineage>
</organism>
<keyword evidence="4" id="KW-1185">Reference proteome</keyword>
<dbReference type="EMBL" id="CBTN010000020">
    <property type="protein sequence ID" value="CDH53905.1"/>
    <property type="molecule type" value="Genomic_DNA"/>
</dbReference>
<dbReference type="Proteomes" id="UP000027586">
    <property type="component" value="Unassembled WGS sequence"/>
</dbReference>
<dbReference type="VEuPathDB" id="FungiDB:LCOR_05208.1"/>
<dbReference type="HAMAP" id="MF_01384">
    <property type="entry name" value="UreD"/>
    <property type="match status" value="1"/>
</dbReference>
<comment type="caution">
    <text evidence="3">The sequence shown here is derived from an EMBL/GenBank/DDBJ whole genome shotgun (WGS) entry which is preliminary data.</text>
</comment>
<evidence type="ECO:0000313" key="4">
    <source>
        <dbReference type="Proteomes" id="UP000027586"/>
    </source>
</evidence>
<gene>
    <name evidence="3" type="ORF">LCOR_05208.1</name>
</gene>
<accession>A0A068RW16</accession>
<dbReference type="STRING" id="1263082.A0A068RW16"/>
<keyword evidence="2" id="KW-0143">Chaperone</keyword>
<sequence length="305" mass="33767">MHFSTTASNKPGSGTLVCECSGNRAQFSRIHAQYPLKFVPTGAHANRLGAVYMLSYGGGIVSGDHFDIVVRVGPQAKLLLMTQGNTKIFKDIQRRLGLPPSSEQIIANYIAADATLMLLPDPVTSFKLSSFCSRQTFHLASGATSKLVLLDWFNSGRITRGESWLFQHYSSRIDVFVEGKLVLRDHMALDDKTKDHKGNSQPMPAPLTSYAGQLGPYTCFATLIIVGVPESIEKLERMTEEQRFMASTQHRPLLWSTSPFLKGRGMLVRVAGMTTEQVRDFVKYECLQEGLKPIVGDGMFSKVLM</sequence>
<evidence type="ECO:0000313" key="3">
    <source>
        <dbReference type="EMBL" id="CDH53905.1"/>
    </source>
</evidence>
<name>A0A068RW16_9FUNG</name>
<protein>
    <submittedName>
        <fullName evidence="3">-domain-containing protein</fullName>
    </submittedName>
</protein>
<dbReference type="PANTHER" id="PTHR33643">
    <property type="entry name" value="UREASE ACCESSORY PROTEIN D"/>
    <property type="match status" value="1"/>
</dbReference>
<evidence type="ECO:0000256" key="1">
    <source>
        <dbReference type="ARBA" id="ARBA00007177"/>
    </source>
</evidence>
<evidence type="ECO:0000256" key="2">
    <source>
        <dbReference type="ARBA" id="ARBA00023186"/>
    </source>
</evidence>
<comment type="similarity">
    <text evidence="1">Belongs to the UreD family.</text>
</comment>
<proteinExistence type="inferred from homology"/>
<dbReference type="InterPro" id="IPR002669">
    <property type="entry name" value="UreD"/>
</dbReference>
<reference evidence="3" key="1">
    <citation type="submission" date="2013-08" db="EMBL/GenBank/DDBJ databases">
        <title>Gene expansion shapes genome architecture in the human pathogen Lichtheimia corymbifera: an evolutionary genomics analysis in the ancient terrestrial Mucorales (Mucoromycotina).</title>
        <authorList>
            <person name="Schwartze V.U."/>
            <person name="Winter S."/>
            <person name="Shelest E."/>
            <person name="Marcet-Houben M."/>
            <person name="Horn F."/>
            <person name="Wehner S."/>
            <person name="Hoffmann K."/>
            <person name="Riege K."/>
            <person name="Sammeth M."/>
            <person name="Nowrousian M."/>
            <person name="Valiante V."/>
            <person name="Linde J."/>
            <person name="Jacobsen I.D."/>
            <person name="Marz M."/>
            <person name="Brakhage A.A."/>
            <person name="Gabaldon T."/>
            <person name="Bocker S."/>
            <person name="Voigt K."/>
        </authorList>
    </citation>
    <scope>NUCLEOTIDE SEQUENCE [LARGE SCALE GENOMIC DNA]</scope>
    <source>
        <strain evidence="3">FSU 9682</strain>
    </source>
</reference>
<dbReference type="GO" id="GO:0016151">
    <property type="term" value="F:nickel cation binding"/>
    <property type="evidence" value="ECO:0007669"/>
    <property type="project" value="InterPro"/>
</dbReference>
<dbReference type="Pfam" id="PF01774">
    <property type="entry name" value="UreD"/>
    <property type="match status" value="1"/>
</dbReference>
<dbReference type="OrthoDB" id="5550464at2759"/>